<dbReference type="Pfam" id="PF00266">
    <property type="entry name" value="Aminotran_5"/>
    <property type="match status" value="1"/>
</dbReference>
<evidence type="ECO:0000256" key="5">
    <source>
        <dbReference type="ARBA" id="ARBA00022898"/>
    </source>
</evidence>
<dbReference type="InterPro" id="IPR015422">
    <property type="entry name" value="PyrdxlP-dep_Trfase_small"/>
</dbReference>
<dbReference type="InterPro" id="IPR000192">
    <property type="entry name" value="Aminotrans_V_dom"/>
</dbReference>
<dbReference type="InterPro" id="IPR015424">
    <property type="entry name" value="PyrdxlP-dep_Trfase"/>
</dbReference>
<dbReference type="EMBL" id="CP042829">
    <property type="protein sequence ID" value="QFG02128.1"/>
    <property type="molecule type" value="Genomic_DNA"/>
</dbReference>
<keyword evidence="9" id="KW-1185">Reference proteome</keyword>
<dbReference type="InterPro" id="IPR016454">
    <property type="entry name" value="Cysteine_dSase"/>
</dbReference>
<comment type="similarity">
    <text evidence="2">Belongs to the class-V pyridoxal-phosphate-dependent aminotransferase family. Csd subfamily.</text>
</comment>
<dbReference type="SUPFAM" id="SSF53383">
    <property type="entry name" value="PLP-dependent transferases"/>
    <property type="match status" value="1"/>
</dbReference>
<keyword evidence="5" id="KW-0663">Pyridoxal phosphate</keyword>
<sequence length="416" mass="45366">MLDVRRIRQDFPILRQQVNGRPLVYLDNAATTQKPRQVIEALVRYYETSNANIHRGIHTLATRATEQYEDARRKVARFIGARGPEEVVFTRNATEAINLVARAWGDEHIGEGDEIVLTLMEHHSNIVPWQLLARRKGATLRYAGITDDGKLDLDELRRLIGPQTKLVAVTHMSNVLGTINPVADIAEMAHRAGALLLVDGAQSVPHLPVDVQALGADFLAFSAHKMLGPTGVGVLWARAELLEAMPPFLGGGDMIAVVRPESSTWAELPHKFEAGTPNIADVIAFGAAVDYLEGIGMANARRHEEELTEFALERLRRVAGVRIFGPSSASERGGVVSFAMEAAHPHDVATIADGYGVAIRAGHHCAQLLMRALGVPATSRASFSIYNDVDDIEALVEALEGVNRVFGEGRERTAVR</sequence>
<evidence type="ECO:0000256" key="2">
    <source>
        <dbReference type="ARBA" id="ARBA00010447"/>
    </source>
</evidence>
<dbReference type="CDD" id="cd06453">
    <property type="entry name" value="SufS_like"/>
    <property type="match status" value="1"/>
</dbReference>
<dbReference type="InterPro" id="IPR015421">
    <property type="entry name" value="PyrdxlP-dep_Trfase_major"/>
</dbReference>
<proteinExistence type="inferred from homology"/>
<dbReference type="EC" id="2.8.1.7" evidence="3"/>
<name>A0ABX6BYY9_9CHLR</name>
<comment type="cofactor">
    <cofactor evidence="1">
        <name>pyridoxal 5'-phosphate</name>
        <dbReference type="ChEBI" id="CHEBI:597326"/>
    </cofactor>
</comment>
<dbReference type="Gene3D" id="3.40.640.10">
    <property type="entry name" value="Type I PLP-dependent aspartate aminotransferase-like (Major domain)"/>
    <property type="match status" value="1"/>
</dbReference>
<dbReference type="PANTHER" id="PTHR43586:SF8">
    <property type="entry name" value="CYSTEINE DESULFURASE 1, CHLOROPLASTIC"/>
    <property type="match status" value="1"/>
</dbReference>
<organism evidence="8 9">
    <name type="scientific">Tepidiforma bonchosmolovskayae</name>
    <dbReference type="NCBI Taxonomy" id="2601677"/>
    <lineage>
        <taxon>Bacteria</taxon>
        <taxon>Bacillati</taxon>
        <taxon>Chloroflexota</taxon>
        <taxon>Tepidiformia</taxon>
        <taxon>Tepidiformales</taxon>
        <taxon>Tepidiformaceae</taxon>
        <taxon>Tepidiforma</taxon>
    </lineage>
</organism>
<comment type="catalytic activity">
    <reaction evidence="6">
        <text>(sulfur carrier)-H + L-cysteine = (sulfur carrier)-SH + L-alanine</text>
        <dbReference type="Rhea" id="RHEA:43892"/>
        <dbReference type="Rhea" id="RHEA-COMP:14737"/>
        <dbReference type="Rhea" id="RHEA-COMP:14739"/>
        <dbReference type="ChEBI" id="CHEBI:29917"/>
        <dbReference type="ChEBI" id="CHEBI:35235"/>
        <dbReference type="ChEBI" id="CHEBI:57972"/>
        <dbReference type="ChEBI" id="CHEBI:64428"/>
        <dbReference type="EC" id="2.8.1.7"/>
    </reaction>
</comment>
<evidence type="ECO:0000259" key="7">
    <source>
        <dbReference type="Pfam" id="PF00266"/>
    </source>
</evidence>
<evidence type="ECO:0000256" key="6">
    <source>
        <dbReference type="ARBA" id="ARBA00050776"/>
    </source>
</evidence>
<evidence type="ECO:0000313" key="8">
    <source>
        <dbReference type="EMBL" id="QFG02128.1"/>
    </source>
</evidence>
<evidence type="ECO:0000256" key="4">
    <source>
        <dbReference type="ARBA" id="ARBA00022679"/>
    </source>
</evidence>
<gene>
    <name evidence="8" type="ORF">Tbon_02055</name>
</gene>
<keyword evidence="4" id="KW-0808">Transferase</keyword>
<dbReference type="RefSeq" id="WP_158066064.1">
    <property type="nucleotide sequence ID" value="NZ_CP042829.1"/>
</dbReference>
<accession>A0ABX6BYY9</accession>
<dbReference type="PANTHER" id="PTHR43586">
    <property type="entry name" value="CYSTEINE DESULFURASE"/>
    <property type="match status" value="1"/>
</dbReference>
<evidence type="ECO:0000313" key="9">
    <source>
        <dbReference type="Proteomes" id="UP000326331"/>
    </source>
</evidence>
<protein>
    <recommendedName>
        <fullName evidence="3">cysteine desulfurase</fullName>
        <ecNumber evidence="3">2.8.1.7</ecNumber>
    </recommendedName>
</protein>
<dbReference type="Gene3D" id="3.90.1150.10">
    <property type="entry name" value="Aspartate Aminotransferase, domain 1"/>
    <property type="match status" value="1"/>
</dbReference>
<dbReference type="PIRSF" id="PIRSF005572">
    <property type="entry name" value="NifS"/>
    <property type="match status" value="1"/>
</dbReference>
<evidence type="ECO:0000256" key="1">
    <source>
        <dbReference type="ARBA" id="ARBA00001933"/>
    </source>
</evidence>
<dbReference type="NCBIfam" id="TIGR01979">
    <property type="entry name" value="sufS"/>
    <property type="match status" value="1"/>
</dbReference>
<dbReference type="Proteomes" id="UP000326331">
    <property type="component" value="Chromosome"/>
</dbReference>
<dbReference type="InterPro" id="IPR010970">
    <property type="entry name" value="Cys_dSase_SufS"/>
</dbReference>
<reference evidence="8 9" key="1">
    <citation type="submission" date="2019-10" db="EMBL/GenBank/DDBJ databases">
        <title>Thermopilla bonchosmolovskayae gen. nov., sp. nov., a moderately thermophilic Chloroflexi bacterium from a Chukotka hot spring (Arctic, Russia), representing a novel classis Thermopillaia, which include previously uncultivated lineage OLB14.</title>
        <authorList>
            <person name="Kochetkova T.V."/>
            <person name="Zayulina K.S."/>
            <person name="Zhigarkov V.S."/>
            <person name="Minaev N.V."/>
            <person name="Novikov A."/>
            <person name="Toshchakov S.V."/>
            <person name="Elcheninov A.G."/>
            <person name="Kublanov I.V."/>
        </authorList>
    </citation>
    <scope>NUCLEOTIDE SEQUENCE [LARGE SCALE GENOMIC DNA]</scope>
    <source>
        <strain evidence="8 9">3753O</strain>
    </source>
</reference>
<evidence type="ECO:0000256" key="3">
    <source>
        <dbReference type="ARBA" id="ARBA00012239"/>
    </source>
</evidence>
<feature type="domain" description="Aminotransferase class V" evidence="7">
    <location>
        <begin position="24"/>
        <end position="395"/>
    </location>
</feature>